<organism evidence="5 6">
    <name type="scientific">Drosophila suzukii</name>
    <name type="common">Spotted-wing drosophila fruit fly</name>
    <dbReference type="NCBI Taxonomy" id="28584"/>
    <lineage>
        <taxon>Eukaryota</taxon>
        <taxon>Metazoa</taxon>
        <taxon>Ecdysozoa</taxon>
        <taxon>Arthropoda</taxon>
        <taxon>Hexapoda</taxon>
        <taxon>Insecta</taxon>
        <taxon>Pterygota</taxon>
        <taxon>Neoptera</taxon>
        <taxon>Endopterygota</taxon>
        <taxon>Diptera</taxon>
        <taxon>Brachycera</taxon>
        <taxon>Muscomorpha</taxon>
        <taxon>Ephydroidea</taxon>
        <taxon>Drosophilidae</taxon>
        <taxon>Drosophila</taxon>
        <taxon>Sophophora</taxon>
    </lineage>
</organism>
<feature type="compositionally biased region" description="Polar residues" evidence="3">
    <location>
        <begin position="689"/>
        <end position="701"/>
    </location>
</feature>
<proteinExistence type="predicted"/>
<feature type="compositionally biased region" description="Acidic residues" evidence="3">
    <location>
        <begin position="51"/>
        <end position="82"/>
    </location>
</feature>
<dbReference type="InterPro" id="IPR035979">
    <property type="entry name" value="RBD_domain_sf"/>
</dbReference>
<name>A0AB39YWG7_DROSZ</name>
<dbReference type="Pfam" id="PF05391">
    <property type="entry name" value="Lsm_interact"/>
    <property type="match status" value="1"/>
</dbReference>
<dbReference type="Gene3D" id="3.30.70.330">
    <property type="match status" value="1"/>
</dbReference>
<dbReference type="RefSeq" id="XP_016923198.2">
    <property type="nucleotide sequence ID" value="XM_017067709.4"/>
</dbReference>
<evidence type="ECO:0000256" key="1">
    <source>
        <dbReference type="ARBA" id="ARBA00022884"/>
    </source>
</evidence>
<protein>
    <submittedName>
        <fullName evidence="6">RNA-binding protein 4F</fullName>
    </submittedName>
</protein>
<feature type="region of interest" description="Disordered" evidence="3">
    <location>
        <begin position="801"/>
        <end position="832"/>
    </location>
</feature>
<keyword evidence="5" id="KW-1185">Reference proteome</keyword>
<evidence type="ECO:0000259" key="4">
    <source>
        <dbReference type="PROSITE" id="PS50102"/>
    </source>
</evidence>
<feature type="region of interest" description="Disordered" evidence="3">
    <location>
        <begin position="645"/>
        <end position="718"/>
    </location>
</feature>
<evidence type="ECO:0000313" key="6">
    <source>
        <dbReference type="RefSeq" id="XP_016923198.2"/>
    </source>
</evidence>
<feature type="compositionally biased region" description="Low complexity" evidence="3">
    <location>
        <begin position="645"/>
        <end position="657"/>
    </location>
</feature>
<dbReference type="InterPro" id="IPR012677">
    <property type="entry name" value="Nucleotide-bd_a/b_plait_sf"/>
</dbReference>
<feature type="region of interest" description="Disordered" evidence="3">
    <location>
        <begin position="1"/>
        <end position="99"/>
    </location>
</feature>
<feature type="domain" description="RRM" evidence="4">
    <location>
        <begin position="729"/>
        <end position="806"/>
    </location>
</feature>
<evidence type="ECO:0000256" key="2">
    <source>
        <dbReference type="PROSITE-ProRule" id="PRU00176"/>
    </source>
</evidence>
<dbReference type="GO" id="GO:0061574">
    <property type="term" value="C:ASAP complex"/>
    <property type="evidence" value="ECO:0007669"/>
    <property type="project" value="TreeGrafter"/>
</dbReference>
<dbReference type="AlphaFoldDB" id="A0AB39YWG7"/>
<evidence type="ECO:0000313" key="5">
    <source>
        <dbReference type="Proteomes" id="UP001652628"/>
    </source>
</evidence>
<feature type="compositionally biased region" description="Acidic residues" evidence="3">
    <location>
        <begin position="113"/>
        <end position="124"/>
    </location>
</feature>
<dbReference type="GO" id="GO:0000398">
    <property type="term" value="P:mRNA splicing, via spliceosome"/>
    <property type="evidence" value="ECO:0007669"/>
    <property type="project" value="TreeGrafter"/>
</dbReference>
<dbReference type="GO" id="GO:0003723">
    <property type="term" value="F:RNA binding"/>
    <property type="evidence" value="ECO:0007669"/>
    <property type="project" value="UniProtKB-UniRule"/>
</dbReference>
<dbReference type="PANTHER" id="PTHR15481">
    <property type="entry name" value="RIBONUCLEIC ACID BINDING PROTEIN S1"/>
    <property type="match status" value="1"/>
</dbReference>
<feature type="compositionally biased region" description="Acidic residues" evidence="3">
    <location>
        <begin position="13"/>
        <end position="33"/>
    </location>
</feature>
<dbReference type="Pfam" id="PF00076">
    <property type="entry name" value="RRM_1"/>
    <property type="match status" value="1"/>
</dbReference>
<reference evidence="6" key="1">
    <citation type="submission" date="2025-08" db="UniProtKB">
        <authorList>
            <consortium name="RefSeq"/>
        </authorList>
    </citation>
    <scope>IDENTIFICATION</scope>
</reference>
<dbReference type="Gene3D" id="1.25.40.10">
    <property type="entry name" value="Tetratricopeptide repeat domain"/>
    <property type="match status" value="1"/>
</dbReference>
<accession>A0AB39YWG7</accession>
<feature type="compositionally biased region" description="Basic and acidic residues" evidence="3">
    <location>
        <begin position="1"/>
        <end position="12"/>
    </location>
</feature>
<dbReference type="SMART" id="SM00386">
    <property type="entry name" value="HAT"/>
    <property type="match status" value="3"/>
</dbReference>
<dbReference type="CTD" id="31448"/>
<dbReference type="Proteomes" id="UP001652628">
    <property type="component" value="Chromosome X"/>
</dbReference>
<gene>
    <name evidence="6" type="primary">Rnp4F</name>
</gene>
<dbReference type="InterPro" id="IPR008669">
    <property type="entry name" value="LSM_interact"/>
</dbReference>
<dbReference type="SMART" id="SM00360">
    <property type="entry name" value="RRM"/>
    <property type="match status" value="1"/>
</dbReference>
<dbReference type="SUPFAM" id="SSF48452">
    <property type="entry name" value="TPR-like"/>
    <property type="match status" value="1"/>
</dbReference>
<feature type="compositionally biased region" description="Basic and acidic residues" evidence="3">
    <location>
        <begin position="901"/>
        <end position="912"/>
    </location>
</feature>
<dbReference type="InterPro" id="IPR003107">
    <property type="entry name" value="HAT"/>
</dbReference>
<dbReference type="PANTHER" id="PTHR15481:SF0">
    <property type="entry name" value="LD23870P-RELATED"/>
    <property type="match status" value="1"/>
</dbReference>
<dbReference type="SUPFAM" id="SSF54928">
    <property type="entry name" value="RNA-binding domain, RBD"/>
    <property type="match status" value="1"/>
</dbReference>
<dbReference type="GO" id="GO:0005737">
    <property type="term" value="C:cytoplasm"/>
    <property type="evidence" value="ECO:0007669"/>
    <property type="project" value="TreeGrafter"/>
</dbReference>
<keyword evidence="1 2" id="KW-0694">RNA-binding</keyword>
<sequence length="912" mass="103357">MDGDKQLEKQLEQELDDMPAQDLDDDDTYDEYDLIVIPDQAKTSPKKETAAAEEDEEEEEIQEVEDDDDDDDDEDEEEEEEDAPQRVVTKLGLRCTWPDPVASEDLTTIELISSDDEPSMEEEPAGNRSPSSSNSSDVVGVIEDSDSELSSDSDGPGGTNQLEQSYEDLMAQPNKHFAQLVAISEIAFKLNDLEKIESSVLTLQNLATVPAHIWLKYLKARLVVTQTPDERKEFEEKCAKALSFYYNIPLSEFIVNYLVDQGNVENHVLWAKLLADYHVERPDFGDKLRQVLSTITDEKEAAAFEEVLQKHCVSWKCGKEQRQVIKAIVDDYKRYLDDMKTQHSDWDWTKVLKQHVAEAQVVFSEEDLKNAVIRFFFERTVSKFPIADILWLTYIEFVQGEGGTAEEDEEENAELAAKRLSRLGKGFLRCNALELARRGVRSRPSVRLNHKYLDLMERADFEQTAVDEQIRTILQRIVPDMTMTVELHLDYLAYRVRNTNAGDEEQAASLRAAFNSVWEELSSLYGDKADTRYEVLQLWAQVEYTHLASPVNGSHIWRQIMGYPGSSQRGSLWLGYAQMESEYNAGQGTRDILREAISQPTLEDGILVMELYRRYERCYGTCESIAACQAMEMPGDRPRPRIKVQQVYPRQQQQPPQNREPLNREQRRRQAHEQQQPPLGKKRALPKSASRTESPEGSQPPSKARLAENPTAAEAKESNFKYSPNLEINKIFVRNLHPACTKEELHGLFSPFGNIKDVRLVHKQNKQFKGIAYVEFEKPGEAQRAVAGCDGQLLRGMNISVAISNPPPRGSTSDAPKPSVAPKRRVPTSLIPTTLVRQEVAAKKRRLEQVTLERDGDGDEATTSSTPAAADESTEPEANGKPTIPVEEKKEEEEPAAAPKSNDDFRKLFLKD</sequence>
<dbReference type="GeneID" id="108004699"/>
<dbReference type="GO" id="GO:0005654">
    <property type="term" value="C:nucleoplasm"/>
    <property type="evidence" value="ECO:0007669"/>
    <property type="project" value="TreeGrafter"/>
</dbReference>
<evidence type="ECO:0000256" key="3">
    <source>
        <dbReference type="SAM" id="MobiDB-lite"/>
    </source>
</evidence>
<feature type="region of interest" description="Disordered" evidence="3">
    <location>
        <begin position="846"/>
        <end position="912"/>
    </location>
</feature>
<dbReference type="InterPro" id="IPR011990">
    <property type="entry name" value="TPR-like_helical_dom_sf"/>
</dbReference>
<dbReference type="PROSITE" id="PS50102">
    <property type="entry name" value="RRM"/>
    <property type="match status" value="1"/>
</dbReference>
<dbReference type="InterPro" id="IPR000504">
    <property type="entry name" value="RRM_dom"/>
</dbReference>
<feature type="region of interest" description="Disordered" evidence="3">
    <location>
        <begin position="113"/>
        <end position="139"/>
    </location>
</feature>